<dbReference type="Pfam" id="PF07638">
    <property type="entry name" value="Sigma70_ECF"/>
    <property type="match status" value="1"/>
</dbReference>
<evidence type="ECO:0000259" key="1">
    <source>
        <dbReference type="Pfam" id="PF07638"/>
    </source>
</evidence>
<dbReference type="InterPro" id="IPR013324">
    <property type="entry name" value="RNA_pol_sigma_r3/r4-like"/>
</dbReference>
<gene>
    <name evidence="2" type="ORF">QWJ08_00310</name>
</gene>
<accession>A0ABT7XVR4</accession>
<dbReference type="Gene3D" id="1.10.10.10">
    <property type="entry name" value="Winged helix-like DNA-binding domain superfamily/Winged helix DNA-binding domain"/>
    <property type="match status" value="1"/>
</dbReference>
<feature type="domain" description="RNA polymerase sigma-70 ECF-like HTH" evidence="1">
    <location>
        <begin position="4"/>
        <end position="186"/>
    </location>
</feature>
<comment type="caution">
    <text evidence="2">The sequence shown here is derived from an EMBL/GenBank/DDBJ whole genome shotgun (WGS) entry which is preliminary data.</text>
</comment>
<name>A0ABT7XVR4_9VIBR</name>
<evidence type="ECO:0000313" key="3">
    <source>
        <dbReference type="Proteomes" id="UP001169719"/>
    </source>
</evidence>
<proteinExistence type="predicted"/>
<dbReference type="Proteomes" id="UP001169719">
    <property type="component" value="Unassembled WGS sequence"/>
</dbReference>
<dbReference type="SUPFAM" id="SSF88659">
    <property type="entry name" value="Sigma3 and sigma4 domains of RNA polymerase sigma factors"/>
    <property type="match status" value="1"/>
</dbReference>
<dbReference type="NCBIfam" id="TIGR02937">
    <property type="entry name" value="sigma70-ECF"/>
    <property type="match status" value="1"/>
</dbReference>
<dbReference type="RefSeq" id="WP_289960203.1">
    <property type="nucleotide sequence ID" value="NZ_JAUEOZ010000001.1"/>
</dbReference>
<dbReference type="InterPro" id="IPR053812">
    <property type="entry name" value="HTH_Sigma70_ECF-like"/>
</dbReference>
<dbReference type="InterPro" id="IPR011517">
    <property type="entry name" value="RNA_pol_sigma70_ECF-like"/>
</dbReference>
<organism evidence="2 3">
    <name type="scientific">Vibrio agarivorans</name>
    <dbReference type="NCBI Taxonomy" id="153622"/>
    <lineage>
        <taxon>Bacteria</taxon>
        <taxon>Pseudomonadati</taxon>
        <taxon>Pseudomonadota</taxon>
        <taxon>Gammaproteobacteria</taxon>
        <taxon>Vibrionales</taxon>
        <taxon>Vibrionaceae</taxon>
        <taxon>Vibrio</taxon>
    </lineage>
</organism>
<dbReference type="NCBIfam" id="TIGR02999">
    <property type="entry name" value="Sig-70_X6"/>
    <property type="match status" value="1"/>
</dbReference>
<evidence type="ECO:0000313" key="2">
    <source>
        <dbReference type="EMBL" id="MDN2479867.1"/>
    </source>
</evidence>
<dbReference type="InterPro" id="IPR036388">
    <property type="entry name" value="WH-like_DNA-bd_sf"/>
</dbReference>
<reference evidence="2" key="1">
    <citation type="submission" date="2024-05" db="EMBL/GenBank/DDBJ databases">
        <title>Genome Sequences of Four Agar- Degrading Marine Bacteria.</title>
        <authorList>
            <person name="Phillips E.K."/>
            <person name="Shaffer J.C."/>
            <person name="Henson M.W."/>
            <person name="Temperton B."/>
            <person name="Thrash C.J."/>
            <person name="Martin M.O."/>
        </authorList>
    </citation>
    <scope>NUCLEOTIDE SEQUENCE</scope>
    <source>
        <strain evidence="2">EKP203</strain>
    </source>
</reference>
<keyword evidence="3" id="KW-1185">Reference proteome</keyword>
<sequence>MPTCLIQNYLAGNKAAEGKLYRLAYSRLRDIARHTRSQCGLKHGEENKVLCDSVNATTALVHDAYLKLNQLSPDSINSQREFYLLAAKAMRQILIDNARAQSAQKRQPMTSLHPLEETEDIDIIGVVSFEKSLDRFSSRYPRQSDALKLKYYIGLTIDEISQLLECSTSLVEKDLRFSRAWLQSRMPAAEIS</sequence>
<dbReference type="InterPro" id="IPR014284">
    <property type="entry name" value="RNA_pol_sigma-70_dom"/>
</dbReference>
<dbReference type="EMBL" id="JAUEOZ010000001">
    <property type="protein sequence ID" value="MDN2479867.1"/>
    <property type="molecule type" value="Genomic_DNA"/>
</dbReference>
<protein>
    <submittedName>
        <fullName evidence="2">ECF-type sigma factor</fullName>
    </submittedName>
</protein>